<dbReference type="GO" id="GO:0004190">
    <property type="term" value="F:aspartic-type endopeptidase activity"/>
    <property type="evidence" value="ECO:0007669"/>
    <property type="project" value="UniProtKB-KW"/>
</dbReference>
<evidence type="ECO:0000256" key="8">
    <source>
        <dbReference type="ARBA" id="ARBA00022932"/>
    </source>
</evidence>
<dbReference type="GO" id="GO:0003964">
    <property type="term" value="F:RNA-directed DNA polymerase activity"/>
    <property type="evidence" value="ECO:0007669"/>
    <property type="project" value="UniProtKB-KW"/>
</dbReference>
<dbReference type="PROSITE" id="PS50994">
    <property type="entry name" value="INTEGRASE"/>
    <property type="match status" value="1"/>
</dbReference>
<feature type="domain" description="Integrase catalytic" evidence="13">
    <location>
        <begin position="154"/>
        <end position="313"/>
    </location>
</feature>
<dbReference type="GO" id="GO:0006508">
    <property type="term" value="P:proteolysis"/>
    <property type="evidence" value="ECO:0007669"/>
    <property type="project" value="UniProtKB-KW"/>
</dbReference>
<evidence type="ECO:0000259" key="12">
    <source>
        <dbReference type="PROSITE" id="PS50013"/>
    </source>
</evidence>
<keyword evidence="8" id="KW-0239">DNA-directed DNA polymerase</keyword>
<dbReference type="InterPro" id="IPR000953">
    <property type="entry name" value="Chromo/chromo_shadow_dom"/>
</dbReference>
<evidence type="ECO:0000256" key="3">
    <source>
        <dbReference type="ARBA" id="ARBA00022750"/>
    </source>
</evidence>
<dbReference type="Gene3D" id="2.40.50.40">
    <property type="match status" value="1"/>
</dbReference>
<evidence type="ECO:0000256" key="10">
    <source>
        <dbReference type="ARBA" id="ARBA00023172"/>
    </source>
</evidence>
<dbReference type="InterPro" id="IPR036397">
    <property type="entry name" value="RNaseH_sf"/>
</dbReference>
<dbReference type="Pfam" id="PF24626">
    <property type="entry name" value="SH3_Tf2-1"/>
    <property type="match status" value="1"/>
</dbReference>
<dbReference type="InterPro" id="IPR023780">
    <property type="entry name" value="Chromo_domain"/>
</dbReference>
<evidence type="ECO:0000256" key="1">
    <source>
        <dbReference type="ARBA" id="ARBA00022670"/>
    </source>
</evidence>
<dbReference type="Gene3D" id="1.10.340.70">
    <property type="match status" value="1"/>
</dbReference>
<keyword evidence="3" id="KW-0064">Aspartyl protease</keyword>
<dbReference type="SMART" id="SM00298">
    <property type="entry name" value="CHROMO"/>
    <property type="match status" value="1"/>
</dbReference>
<name>A0A9P6Y6B5_RHIOR</name>
<evidence type="ECO:0000256" key="6">
    <source>
        <dbReference type="ARBA" id="ARBA00022908"/>
    </source>
</evidence>
<dbReference type="Pfam" id="PF17921">
    <property type="entry name" value="Integrase_H2C2"/>
    <property type="match status" value="1"/>
</dbReference>
<dbReference type="InterPro" id="IPR056924">
    <property type="entry name" value="SH3_Tf2-1"/>
</dbReference>
<dbReference type="GO" id="GO:0015074">
    <property type="term" value="P:DNA integration"/>
    <property type="evidence" value="ECO:0007669"/>
    <property type="project" value="UniProtKB-KW"/>
</dbReference>
<reference evidence="14" key="1">
    <citation type="journal article" date="2020" name="Microb. Genom.">
        <title>Genetic diversity of clinical and environmental Mucorales isolates obtained from an investigation of mucormycosis cases among solid organ transplant recipients.</title>
        <authorList>
            <person name="Nguyen M.H."/>
            <person name="Kaul D."/>
            <person name="Muto C."/>
            <person name="Cheng S.J."/>
            <person name="Richter R.A."/>
            <person name="Bruno V.M."/>
            <person name="Liu G."/>
            <person name="Beyhan S."/>
            <person name="Sundermann A.J."/>
            <person name="Mounaud S."/>
            <person name="Pasculle A.W."/>
            <person name="Nierman W.C."/>
            <person name="Driscoll E."/>
            <person name="Cumbie R."/>
            <person name="Clancy C.J."/>
            <person name="Dupont C.L."/>
        </authorList>
    </citation>
    <scope>NUCLEOTIDE SEQUENCE</scope>
    <source>
        <strain evidence="14">GL16</strain>
    </source>
</reference>
<keyword evidence="7" id="KW-0695">RNA-directed DNA polymerase</keyword>
<dbReference type="SUPFAM" id="SSF53098">
    <property type="entry name" value="Ribonuclease H-like"/>
    <property type="match status" value="1"/>
</dbReference>
<dbReference type="CDD" id="cd00024">
    <property type="entry name" value="CD_CSD"/>
    <property type="match status" value="1"/>
</dbReference>
<evidence type="ECO:0000256" key="9">
    <source>
        <dbReference type="ARBA" id="ARBA00023125"/>
    </source>
</evidence>
<keyword evidence="2" id="KW-0479">Metal-binding</keyword>
<proteinExistence type="predicted"/>
<dbReference type="InterPro" id="IPR012337">
    <property type="entry name" value="RNaseH-like_sf"/>
</dbReference>
<dbReference type="FunFam" id="3.30.420.10:FF:000032">
    <property type="entry name" value="Retrovirus-related Pol polyprotein from transposon 297-like Protein"/>
    <property type="match status" value="1"/>
</dbReference>
<feature type="domain" description="Chromo" evidence="12">
    <location>
        <begin position="459"/>
        <end position="515"/>
    </location>
</feature>
<keyword evidence="8" id="KW-0548">Nucleotidyltransferase</keyword>
<keyword evidence="8" id="KW-0808">Transferase</keyword>
<evidence type="ECO:0000256" key="4">
    <source>
        <dbReference type="ARBA" id="ARBA00022801"/>
    </source>
</evidence>
<accession>A0A9P6Y6B5</accession>
<dbReference type="GO" id="GO:0003887">
    <property type="term" value="F:DNA-directed DNA polymerase activity"/>
    <property type="evidence" value="ECO:0007669"/>
    <property type="project" value="UniProtKB-KW"/>
</dbReference>
<dbReference type="Pfam" id="PF00385">
    <property type="entry name" value="Chromo"/>
    <property type="match status" value="1"/>
</dbReference>
<comment type="caution">
    <text evidence="14">The sequence shown here is derived from an EMBL/GenBank/DDBJ whole genome shotgun (WGS) entry which is preliminary data.</text>
</comment>
<dbReference type="Proteomes" id="UP000717996">
    <property type="component" value="Unassembled WGS sequence"/>
</dbReference>
<dbReference type="InterPro" id="IPR050951">
    <property type="entry name" value="Retrovirus_Pol_polyprotein"/>
</dbReference>
<dbReference type="SUPFAM" id="SSF54160">
    <property type="entry name" value="Chromo domain-like"/>
    <property type="match status" value="1"/>
</dbReference>
<dbReference type="EMBL" id="JAANIT010001406">
    <property type="protein sequence ID" value="KAG1540451.1"/>
    <property type="molecule type" value="Genomic_DNA"/>
</dbReference>
<evidence type="ECO:0000256" key="11">
    <source>
        <dbReference type="SAM" id="MobiDB-lite"/>
    </source>
</evidence>
<dbReference type="Pfam" id="PF00665">
    <property type="entry name" value="rve"/>
    <property type="match status" value="1"/>
</dbReference>
<dbReference type="AlphaFoldDB" id="A0A9P6Y6B5"/>
<dbReference type="InterPro" id="IPR041588">
    <property type="entry name" value="Integrase_H2C2"/>
</dbReference>
<protein>
    <submittedName>
        <fullName evidence="14">Uncharacterized protein</fullName>
    </submittedName>
</protein>
<dbReference type="InterPro" id="IPR016197">
    <property type="entry name" value="Chromo-like_dom_sf"/>
</dbReference>
<evidence type="ECO:0000256" key="2">
    <source>
        <dbReference type="ARBA" id="ARBA00022723"/>
    </source>
</evidence>
<keyword evidence="6" id="KW-0229">DNA integration</keyword>
<keyword evidence="4" id="KW-0378">Hydrolase</keyword>
<dbReference type="OrthoDB" id="2447315at2759"/>
<dbReference type="GO" id="GO:0006310">
    <property type="term" value="P:DNA recombination"/>
    <property type="evidence" value="ECO:0007669"/>
    <property type="project" value="UniProtKB-KW"/>
</dbReference>
<dbReference type="InterPro" id="IPR001584">
    <property type="entry name" value="Integrase_cat-core"/>
</dbReference>
<dbReference type="GO" id="GO:0003677">
    <property type="term" value="F:DNA binding"/>
    <property type="evidence" value="ECO:0007669"/>
    <property type="project" value="UniProtKB-KW"/>
</dbReference>
<dbReference type="PANTHER" id="PTHR37984:SF5">
    <property type="entry name" value="PROTEIN NYNRIN-LIKE"/>
    <property type="match status" value="1"/>
</dbReference>
<evidence type="ECO:0000256" key="7">
    <source>
        <dbReference type="ARBA" id="ARBA00022918"/>
    </source>
</evidence>
<dbReference type="PROSITE" id="PS50013">
    <property type="entry name" value="CHROMO_2"/>
    <property type="match status" value="1"/>
</dbReference>
<gene>
    <name evidence="14" type="ORF">G6F51_008513</name>
</gene>
<feature type="region of interest" description="Disordered" evidence="11">
    <location>
        <begin position="517"/>
        <end position="540"/>
    </location>
</feature>
<dbReference type="GO" id="GO:0046872">
    <property type="term" value="F:metal ion binding"/>
    <property type="evidence" value="ECO:0007669"/>
    <property type="project" value="UniProtKB-KW"/>
</dbReference>
<keyword evidence="5" id="KW-0460">Magnesium</keyword>
<dbReference type="Gene3D" id="3.30.420.10">
    <property type="entry name" value="Ribonuclease H-like superfamily/Ribonuclease H"/>
    <property type="match status" value="1"/>
</dbReference>
<evidence type="ECO:0000313" key="14">
    <source>
        <dbReference type="EMBL" id="KAG1540451.1"/>
    </source>
</evidence>
<sequence>MGSFGFFIIHRPGSRNPKADALYCRSDMAFQREANLKQLVQYLFHPKHIVFSATFEAVPNSDVCSKIHELCELESKYQIWLSCYTIDPESNLLLFDNFICIPSNDELNFVSFALQHDSSLSGQFGQAKICELLSHTYYWPGMSKFVDRYTVNCSVCTHVKSFNMDFIVGLPQSGECNTICVVVDRLTKMAHFIPCKDNITSKDLAFMFIKHIFRLRGLPKDIVSDRGSLFTSNFWKSLLSLLKIKPNMLTASHPQTDGQTERTNSILEQYLRVYFNYQQDDWISLLHLAEFSYNNSIQSSTRHSPFMANYGFHPRFTFTPQSTNPDIAASSEIFCNNLQKLHKTLQEEPKLAQQQAAYYNEYHRPTPEYQIGDSVYLSSKNIKTLRPSDKLQYKRLGPFKILAKVGSHAYKLELPTIMKIHPVFHVNLLTPKGNPHLPDISGSIFPPDPLIEAEGEEHFEVEYIKDSCRYHCQIQYLVKWKGYENTWEPIKNLWNCLDVIRDFHRAYPNKPCARQDLLPSFPSSNGKDSDSTGRSRRTRS</sequence>
<dbReference type="GO" id="GO:0005634">
    <property type="term" value="C:nucleus"/>
    <property type="evidence" value="ECO:0007669"/>
    <property type="project" value="UniProtKB-ARBA"/>
</dbReference>
<keyword evidence="10" id="KW-0233">DNA recombination</keyword>
<keyword evidence="9" id="KW-0238">DNA-binding</keyword>
<dbReference type="PANTHER" id="PTHR37984">
    <property type="entry name" value="PROTEIN CBG26694"/>
    <property type="match status" value="1"/>
</dbReference>
<evidence type="ECO:0000259" key="13">
    <source>
        <dbReference type="PROSITE" id="PS50994"/>
    </source>
</evidence>
<evidence type="ECO:0000256" key="5">
    <source>
        <dbReference type="ARBA" id="ARBA00022842"/>
    </source>
</evidence>
<keyword evidence="1" id="KW-0645">Protease</keyword>
<evidence type="ECO:0000313" key="15">
    <source>
        <dbReference type="Proteomes" id="UP000717996"/>
    </source>
</evidence>
<organism evidence="14 15">
    <name type="scientific">Rhizopus oryzae</name>
    <name type="common">Mucormycosis agent</name>
    <name type="synonym">Rhizopus arrhizus var. delemar</name>
    <dbReference type="NCBI Taxonomy" id="64495"/>
    <lineage>
        <taxon>Eukaryota</taxon>
        <taxon>Fungi</taxon>
        <taxon>Fungi incertae sedis</taxon>
        <taxon>Mucoromycota</taxon>
        <taxon>Mucoromycotina</taxon>
        <taxon>Mucoromycetes</taxon>
        <taxon>Mucorales</taxon>
        <taxon>Mucorineae</taxon>
        <taxon>Rhizopodaceae</taxon>
        <taxon>Rhizopus</taxon>
    </lineage>
</organism>